<dbReference type="InterPro" id="IPR051532">
    <property type="entry name" value="Ester_Hydrolysis_Enzymes"/>
</dbReference>
<organism evidence="2 3">
    <name type="scientific">Marininema mesophilum</name>
    <dbReference type="NCBI Taxonomy" id="1048340"/>
    <lineage>
        <taxon>Bacteria</taxon>
        <taxon>Bacillati</taxon>
        <taxon>Bacillota</taxon>
        <taxon>Bacilli</taxon>
        <taxon>Bacillales</taxon>
        <taxon>Thermoactinomycetaceae</taxon>
        <taxon>Marininema</taxon>
    </lineage>
</organism>
<dbReference type="AlphaFoldDB" id="A0A1H2R3J6"/>
<evidence type="ECO:0000313" key="2">
    <source>
        <dbReference type="EMBL" id="SDW13259.1"/>
    </source>
</evidence>
<dbReference type="RefSeq" id="WP_091735155.1">
    <property type="nucleotide sequence ID" value="NZ_FNNQ01000001.1"/>
</dbReference>
<dbReference type="PANTHER" id="PTHR30383">
    <property type="entry name" value="THIOESTERASE 1/PROTEASE 1/LYSOPHOSPHOLIPASE L1"/>
    <property type="match status" value="1"/>
</dbReference>
<dbReference type="Gene3D" id="3.40.50.1110">
    <property type="entry name" value="SGNH hydrolase"/>
    <property type="match status" value="1"/>
</dbReference>
<dbReference type="SUPFAM" id="SSF52266">
    <property type="entry name" value="SGNH hydrolase"/>
    <property type="match status" value="1"/>
</dbReference>
<dbReference type="InterPro" id="IPR036514">
    <property type="entry name" value="SGNH_hydro_sf"/>
</dbReference>
<sequence>MKKWILVALSLSLVMIAVKFYPLVQFLVAPIPAEPVLVSHTNIMERLKKTATEKEKLNYLVLGDSVARGYGSKASRGYSSLVERELEKQKIPMKLENRGVVGQTSSKLYNYVKTPNIEQKLKNADLISLTIGGNDMVKVALENKNPLSIVSNFNSIQSQYKENLSGILTHIRKVNPKVPIVLTSLYNPVSSNKLYYGISNKLMKKWNVGIKQVAYQYSGIRVVDVNGRLQAGRGTWLSDRIHPNDHGYQVIATGIMNNILSEKRTVAGKE</sequence>
<dbReference type="PANTHER" id="PTHR30383:SF5">
    <property type="entry name" value="SGNH HYDROLASE-TYPE ESTERASE DOMAIN-CONTAINING PROTEIN"/>
    <property type="match status" value="1"/>
</dbReference>
<accession>A0A1H2R3J6</accession>
<dbReference type="InterPro" id="IPR013830">
    <property type="entry name" value="SGNH_hydro"/>
</dbReference>
<feature type="domain" description="SGNH hydrolase-type esterase" evidence="1">
    <location>
        <begin position="61"/>
        <end position="250"/>
    </location>
</feature>
<keyword evidence="3" id="KW-1185">Reference proteome</keyword>
<dbReference type="OrthoDB" id="2987164at2"/>
<protein>
    <submittedName>
        <fullName evidence="2">Lysophospholipase L1</fullName>
    </submittedName>
</protein>
<dbReference type="EMBL" id="FNNQ01000001">
    <property type="protein sequence ID" value="SDW13259.1"/>
    <property type="molecule type" value="Genomic_DNA"/>
</dbReference>
<dbReference type="STRING" id="1048340.SAMN05444487_101357"/>
<evidence type="ECO:0000313" key="3">
    <source>
        <dbReference type="Proteomes" id="UP000198534"/>
    </source>
</evidence>
<name>A0A1H2R3J6_9BACL</name>
<proteinExistence type="predicted"/>
<dbReference type="GO" id="GO:0004622">
    <property type="term" value="F:phosphatidylcholine lysophospholipase activity"/>
    <property type="evidence" value="ECO:0007669"/>
    <property type="project" value="TreeGrafter"/>
</dbReference>
<dbReference type="Proteomes" id="UP000198534">
    <property type="component" value="Unassembled WGS sequence"/>
</dbReference>
<reference evidence="2 3" key="1">
    <citation type="submission" date="2016-10" db="EMBL/GenBank/DDBJ databases">
        <authorList>
            <person name="de Groot N.N."/>
        </authorList>
    </citation>
    <scope>NUCLEOTIDE SEQUENCE [LARGE SCALE GENOMIC DNA]</scope>
    <source>
        <strain evidence="2 3">DSM 45610</strain>
    </source>
</reference>
<dbReference type="Pfam" id="PF13472">
    <property type="entry name" value="Lipase_GDSL_2"/>
    <property type="match status" value="1"/>
</dbReference>
<evidence type="ECO:0000259" key="1">
    <source>
        <dbReference type="Pfam" id="PF13472"/>
    </source>
</evidence>
<gene>
    <name evidence="2" type="ORF">SAMN05444487_101357</name>
</gene>